<organism evidence="1 2">
    <name type="scientific">Hymenobacter frigidus</name>
    <dbReference type="NCBI Taxonomy" id="1524095"/>
    <lineage>
        <taxon>Bacteria</taxon>
        <taxon>Pseudomonadati</taxon>
        <taxon>Bacteroidota</taxon>
        <taxon>Cytophagia</taxon>
        <taxon>Cytophagales</taxon>
        <taxon>Hymenobacteraceae</taxon>
        <taxon>Hymenobacter</taxon>
    </lineage>
</organism>
<gene>
    <name evidence="1" type="ORF">GCM10011495_33920</name>
</gene>
<comment type="caution">
    <text evidence="1">The sequence shown here is derived from an EMBL/GenBank/DDBJ whole genome shotgun (WGS) entry which is preliminary data.</text>
</comment>
<keyword evidence="2" id="KW-1185">Reference proteome</keyword>
<dbReference type="SUPFAM" id="SSF82693">
    <property type="entry name" value="Multidrug efflux transporter AcrB pore domain, PN1, PN2, PC1 and PC2 subdomains"/>
    <property type="match status" value="1"/>
</dbReference>
<dbReference type="PRINTS" id="PR00702">
    <property type="entry name" value="ACRIFLAVINRP"/>
</dbReference>
<dbReference type="Pfam" id="PF00873">
    <property type="entry name" value="ACR_tran"/>
    <property type="match status" value="1"/>
</dbReference>
<sequence>MFSKFIRRPVFAIVISIVILLMGGLAILQLPTSQFPDISPPLVMVSASYPGASAKVLTESVLIPLEQAVNGVPGMKYMTSNAVSAGEANIQIVFNLGTNPD</sequence>
<name>A0ABQ2ACJ7_9BACT</name>
<protein>
    <recommendedName>
        <fullName evidence="3">Hydrophobe/amphiphile efflux-1 family RND transporter</fullName>
    </recommendedName>
</protein>
<dbReference type="Gene3D" id="1.20.1640.10">
    <property type="entry name" value="Multidrug efflux transporter AcrB transmembrane domain"/>
    <property type="match status" value="1"/>
</dbReference>
<dbReference type="PANTHER" id="PTHR32063:SF9">
    <property type="entry name" value="SIMILAR TO MULTIDRUG RESISTANCE PROTEIN MEXB"/>
    <property type="match status" value="1"/>
</dbReference>
<dbReference type="InterPro" id="IPR001036">
    <property type="entry name" value="Acrflvin-R"/>
</dbReference>
<evidence type="ECO:0000313" key="2">
    <source>
        <dbReference type="Proteomes" id="UP000637774"/>
    </source>
</evidence>
<dbReference type="PANTHER" id="PTHR32063">
    <property type="match status" value="1"/>
</dbReference>
<proteinExistence type="predicted"/>
<evidence type="ECO:0000313" key="1">
    <source>
        <dbReference type="EMBL" id="GGH89705.1"/>
    </source>
</evidence>
<dbReference type="Proteomes" id="UP000637774">
    <property type="component" value="Unassembled WGS sequence"/>
</dbReference>
<dbReference type="EMBL" id="BMGY01000044">
    <property type="protein sequence ID" value="GGH89705.1"/>
    <property type="molecule type" value="Genomic_DNA"/>
</dbReference>
<accession>A0ABQ2ACJ7</accession>
<reference evidence="2" key="1">
    <citation type="journal article" date="2019" name="Int. J. Syst. Evol. Microbiol.">
        <title>The Global Catalogue of Microorganisms (GCM) 10K type strain sequencing project: providing services to taxonomists for standard genome sequencing and annotation.</title>
        <authorList>
            <consortium name="The Broad Institute Genomics Platform"/>
            <consortium name="The Broad Institute Genome Sequencing Center for Infectious Disease"/>
            <person name="Wu L."/>
            <person name="Ma J."/>
        </authorList>
    </citation>
    <scope>NUCLEOTIDE SEQUENCE [LARGE SCALE GENOMIC DNA]</scope>
    <source>
        <strain evidence="2">CGMCC 1.14966</strain>
    </source>
</reference>
<dbReference type="Gene3D" id="3.30.70.1430">
    <property type="entry name" value="Multidrug efflux transporter AcrB pore domain"/>
    <property type="match status" value="1"/>
</dbReference>
<evidence type="ECO:0008006" key="3">
    <source>
        <dbReference type="Google" id="ProtNLM"/>
    </source>
</evidence>